<evidence type="ECO:0000256" key="8">
    <source>
        <dbReference type="ARBA" id="ARBA00023163"/>
    </source>
</evidence>
<evidence type="ECO:0000256" key="5">
    <source>
        <dbReference type="ARBA" id="ARBA00022833"/>
    </source>
</evidence>
<feature type="domain" description="C2H2-type" evidence="12">
    <location>
        <begin position="293"/>
        <end position="312"/>
    </location>
</feature>
<dbReference type="Pfam" id="PF00096">
    <property type="entry name" value="zf-C2H2"/>
    <property type="match status" value="6"/>
</dbReference>
<dbReference type="FunFam" id="3.30.160.60:FF:000065">
    <property type="entry name" value="B-cell CLL/lymphoma 6, member B"/>
    <property type="match status" value="1"/>
</dbReference>
<dbReference type="InterPro" id="IPR036236">
    <property type="entry name" value="Znf_C2H2_sf"/>
</dbReference>
<comment type="similarity">
    <text evidence="1">Belongs to the krueppel C2H2-type zinc-finger protein family.</text>
</comment>
<feature type="domain" description="C2H2-type" evidence="12">
    <location>
        <begin position="233"/>
        <end position="260"/>
    </location>
</feature>
<dbReference type="FunFam" id="3.30.160.60:FF:000557">
    <property type="entry name" value="zinc finger and SCAN domain-containing protein 29"/>
    <property type="match status" value="1"/>
</dbReference>
<evidence type="ECO:0000313" key="14">
    <source>
        <dbReference type="Proteomes" id="UP001187315"/>
    </source>
</evidence>
<evidence type="ECO:0000256" key="9">
    <source>
        <dbReference type="ARBA" id="ARBA00023242"/>
    </source>
</evidence>
<evidence type="ECO:0000256" key="2">
    <source>
        <dbReference type="ARBA" id="ARBA00022723"/>
    </source>
</evidence>
<keyword evidence="5" id="KW-0862">Zinc</keyword>
<feature type="domain" description="C2H2-type" evidence="12">
    <location>
        <begin position="341"/>
        <end position="368"/>
    </location>
</feature>
<gene>
    <name evidence="13" type="ORF">Q7C36_002241</name>
</gene>
<keyword evidence="9" id="KW-0539">Nucleus</keyword>
<feature type="region of interest" description="Disordered" evidence="11">
    <location>
        <begin position="119"/>
        <end position="150"/>
    </location>
</feature>
<comment type="caution">
    <text evidence="13">The sequence shown here is derived from an EMBL/GenBank/DDBJ whole genome shotgun (WGS) entry which is preliminary data.</text>
</comment>
<dbReference type="PROSITE" id="PS50157">
    <property type="entry name" value="ZINC_FINGER_C2H2_2"/>
    <property type="match status" value="8"/>
</dbReference>
<dbReference type="EMBL" id="JAVHJS010000002">
    <property type="protein sequence ID" value="KAK2866185.1"/>
    <property type="molecule type" value="Genomic_DNA"/>
</dbReference>
<dbReference type="PANTHER" id="PTHR23235">
    <property type="entry name" value="KRUEPPEL-LIKE TRANSCRIPTION FACTOR"/>
    <property type="match status" value="1"/>
</dbReference>
<dbReference type="SUPFAM" id="SSF57667">
    <property type="entry name" value="beta-beta-alpha zinc fingers"/>
    <property type="match status" value="4"/>
</dbReference>
<dbReference type="PROSITE" id="PS00028">
    <property type="entry name" value="ZINC_FINGER_C2H2_1"/>
    <property type="match status" value="5"/>
</dbReference>
<feature type="domain" description="C2H2-type" evidence="12">
    <location>
        <begin position="398"/>
        <end position="421"/>
    </location>
</feature>
<organism evidence="13 14">
    <name type="scientific">Tachysurus vachellii</name>
    <name type="common">Darkbarbel catfish</name>
    <name type="synonym">Pelteobagrus vachellii</name>
    <dbReference type="NCBI Taxonomy" id="175792"/>
    <lineage>
        <taxon>Eukaryota</taxon>
        <taxon>Metazoa</taxon>
        <taxon>Chordata</taxon>
        <taxon>Craniata</taxon>
        <taxon>Vertebrata</taxon>
        <taxon>Euteleostomi</taxon>
        <taxon>Actinopterygii</taxon>
        <taxon>Neopterygii</taxon>
        <taxon>Teleostei</taxon>
        <taxon>Ostariophysi</taxon>
        <taxon>Siluriformes</taxon>
        <taxon>Bagridae</taxon>
        <taxon>Tachysurus</taxon>
    </lineage>
</organism>
<dbReference type="GO" id="GO:0008270">
    <property type="term" value="F:zinc ion binding"/>
    <property type="evidence" value="ECO:0007669"/>
    <property type="project" value="UniProtKB-KW"/>
</dbReference>
<evidence type="ECO:0000256" key="10">
    <source>
        <dbReference type="PROSITE-ProRule" id="PRU00042"/>
    </source>
</evidence>
<evidence type="ECO:0000259" key="12">
    <source>
        <dbReference type="PROSITE" id="PS50157"/>
    </source>
</evidence>
<evidence type="ECO:0000256" key="11">
    <source>
        <dbReference type="SAM" id="MobiDB-lite"/>
    </source>
</evidence>
<evidence type="ECO:0000313" key="13">
    <source>
        <dbReference type="EMBL" id="KAK2866185.1"/>
    </source>
</evidence>
<dbReference type="FunFam" id="3.30.160.60:FF:001485">
    <property type="entry name" value="Krueppel-related zinc finger protein"/>
    <property type="match status" value="1"/>
</dbReference>
<protein>
    <recommendedName>
        <fullName evidence="12">C2H2-type domain-containing protein</fullName>
    </recommendedName>
</protein>
<feature type="compositionally biased region" description="Basic and acidic residues" evidence="11">
    <location>
        <begin position="121"/>
        <end position="133"/>
    </location>
</feature>
<keyword evidence="7" id="KW-0238">DNA-binding</keyword>
<evidence type="ECO:0000256" key="6">
    <source>
        <dbReference type="ARBA" id="ARBA00023015"/>
    </source>
</evidence>
<dbReference type="AlphaFoldDB" id="A0AA88NYL9"/>
<dbReference type="Proteomes" id="UP001187315">
    <property type="component" value="Unassembled WGS sequence"/>
</dbReference>
<evidence type="ECO:0000256" key="1">
    <source>
        <dbReference type="ARBA" id="ARBA00006991"/>
    </source>
</evidence>
<name>A0AA88NYL9_TACVA</name>
<dbReference type="FunFam" id="3.30.160.60:FF:001442">
    <property type="entry name" value="zinc finger protein 696"/>
    <property type="match status" value="1"/>
</dbReference>
<dbReference type="SMART" id="SM00355">
    <property type="entry name" value="ZnF_C2H2"/>
    <property type="match status" value="7"/>
</dbReference>
<feature type="domain" description="C2H2-type" evidence="12">
    <location>
        <begin position="369"/>
        <end position="397"/>
    </location>
</feature>
<dbReference type="InterPro" id="IPR013087">
    <property type="entry name" value="Znf_C2H2_type"/>
</dbReference>
<sequence length="508" mass="56711">MSQCVALQTRLASVLQALIHSVMAEMCKLLQERTELILNLRLSQDQSIKVKLKELIQTETEQKMKQFASIMEVLGNEALGKIITLVDEKKFLLDPENKTFSENRVKHLGSILNILSAGGPEEEHSYDGCRKNSEAPARQEAGDTTECQSPESPLTLAVTIKDELGNIDLKSLIADHLYVPSEEVRTQAEGSEGHQEADSFEGNSFICAEGGKTFLSMSSLRSYQRIHGGEKPFSCTLCGKAFAHKQSLVDHRRVHAGEKSFSCTDCGKCFGKAAHLRTHATVHSGEKPFGCDTFRHPVNLKIHKRIHTGEKPFTCKECGKSFSQQSSLVSHSRTHSDLKPFGCSYCSKRFNNTNSLKLHERTHTGEKPYSCEFCGKSFSQGSHLRTHKRHLHGGGKQYICDKCGKRYSDPRNLKLHKCVYATVYNIISTNAHITTEAQESLRASVCLFSVESPVHFQHISSDPVLIPMVGEVVNGGHHPQAAYNGFQITKIWLSCYTCCWTLNQWLNP</sequence>
<feature type="domain" description="C2H2-type" evidence="12">
    <location>
        <begin position="205"/>
        <end position="232"/>
    </location>
</feature>
<dbReference type="FunFam" id="3.30.160.60:FF:002343">
    <property type="entry name" value="Zinc finger protein 33A"/>
    <property type="match status" value="1"/>
</dbReference>
<dbReference type="GO" id="GO:0000978">
    <property type="term" value="F:RNA polymerase II cis-regulatory region sequence-specific DNA binding"/>
    <property type="evidence" value="ECO:0007669"/>
    <property type="project" value="TreeGrafter"/>
</dbReference>
<accession>A0AA88NYL9</accession>
<feature type="domain" description="C2H2-type" evidence="12">
    <location>
        <begin position="261"/>
        <end position="288"/>
    </location>
</feature>
<keyword evidence="3" id="KW-0677">Repeat</keyword>
<feature type="domain" description="C2H2-type" evidence="12">
    <location>
        <begin position="313"/>
        <end position="340"/>
    </location>
</feature>
<dbReference type="GO" id="GO:0000981">
    <property type="term" value="F:DNA-binding transcription factor activity, RNA polymerase II-specific"/>
    <property type="evidence" value="ECO:0007669"/>
    <property type="project" value="TreeGrafter"/>
</dbReference>
<keyword evidence="14" id="KW-1185">Reference proteome</keyword>
<keyword evidence="8" id="KW-0804">Transcription</keyword>
<dbReference type="Gene3D" id="3.30.160.60">
    <property type="entry name" value="Classic Zinc Finger"/>
    <property type="match status" value="8"/>
</dbReference>
<evidence type="ECO:0000256" key="4">
    <source>
        <dbReference type="ARBA" id="ARBA00022771"/>
    </source>
</evidence>
<evidence type="ECO:0000256" key="3">
    <source>
        <dbReference type="ARBA" id="ARBA00022737"/>
    </source>
</evidence>
<reference evidence="13" key="1">
    <citation type="submission" date="2023-08" db="EMBL/GenBank/DDBJ databases">
        <title>Pelteobagrus vachellii genome.</title>
        <authorList>
            <person name="Liu H."/>
        </authorList>
    </citation>
    <scope>NUCLEOTIDE SEQUENCE</scope>
    <source>
        <strain evidence="13">PRFRI_2022a</strain>
        <tissue evidence="13">Muscle</tissue>
    </source>
</reference>
<evidence type="ECO:0000256" key="7">
    <source>
        <dbReference type="ARBA" id="ARBA00023125"/>
    </source>
</evidence>
<dbReference type="PANTHER" id="PTHR23235:SF178">
    <property type="entry name" value="C2H2-TYPE DOMAIN-CONTAINING PROTEIN-RELATED"/>
    <property type="match status" value="1"/>
</dbReference>
<keyword evidence="2" id="KW-0479">Metal-binding</keyword>
<proteinExistence type="inferred from homology"/>
<keyword evidence="6" id="KW-0805">Transcription regulation</keyword>
<keyword evidence="4 10" id="KW-0863">Zinc-finger</keyword>